<dbReference type="SUPFAM" id="SSF46785">
    <property type="entry name" value="Winged helix' DNA-binding domain"/>
    <property type="match status" value="1"/>
</dbReference>
<dbReference type="PANTHER" id="PTHR43132:SF2">
    <property type="entry name" value="ARSENICAL RESISTANCE OPERON REPRESSOR ARSR-RELATED"/>
    <property type="match status" value="1"/>
</dbReference>
<dbReference type="STRING" id="1005944.SAMN05192576_1246"/>
<evidence type="ECO:0000259" key="4">
    <source>
        <dbReference type="PROSITE" id="PS50987"/>
    </source>
</evidence>
<reference evidence="5 6" key="1">
    <citation type="submission" date="2016-10" db="EMBL/GenBank/DDBJ databases">
        <authorList>
            <person name="de Groot N.N."/>
        </authorList>
    </citation>
    <scope>NUCLEOTIDE SEQUENCE [LARGE SCALE GENOMIC DNA]</scope>
    <source>
        <strain evidence="5 6">CGMCC 1.11147</strain>
    </source>
</reference>
<organism evidence="5 6">
    <name type="scientific">Nocardioides szechwanensis</name>
    <dbReference type="NCBI Taxonomy" id="1005944"/>
    <lineage>
        <taxon>Bacteria</taxon>
        <taxon>Bacillati</taxon>
        <taxon>Actinomycetota</taxon>
        <taxon>Actinomycetes</taxon>
        <taxon>Propionibacteriales</taxon>
        <taxon>Nocardioidaceae</taxon>
        <taxon>Nocardioides</taxon>
    </lineage>
</organism>
<accession>A0A1G9X4E1</accession>
<dbReference type="PROSITE" id="PS50987">
    <property type="entry name" value="HTH_ARSR_2"/>
    <property type="match status" value="1"/>
</dbReference>
<dbReference type="EMBL" id="FNIC01000001">
    <property type="protein sequence ID" value="SDM91225.1"/>
    <property type="molecule type" value="Genomic_DNA"/>
</dbReference>
<dbReference type="GO" id="GO:0003677">
    <property type="term" value="F:DNA binding"/>
    <property type="evidence" value="ECO:0007669"/>
    <property type="project" value="UniProtKB-KW"/>
</dbReference>
<dbReference type="InterPro" id="IPR011991">
    <property type="entry name" value="ArsR-like_HTH"/>
</dbReference>
<dbReference type="PANTHER" id="PTHR43132">
    <property type="entry name" value="ARSENICAL RESISTANCE OPERON REPRESSOR ARSR-RELATED"/>
    <property type="match status" value="1"/>
</dbReference>
<gene>
    <name evidence="5" type="ORF">SAMN05192576_1246</name>
</gene>
<dbReference type="Pfam" id="PF01022">
    <property type="entry name" value="HTH_5"/>
    <property type="match status" value="1"/>
</dbReference>
<dbReference type="InterPro" id="IPR051011">
    <property type="entry name" value="Metal_resp_trans_reg"/>
</dbReference>
<keyword evidence="6" id="KW-1185">Reference proteome</keyword>
<dbReference type="CDD" id="cd00090">
    <property type="entry name" value="HTH_ARSR"/>
    <property type="match status" value="1"/>
</dbReference>
<dbReference type="GO" id="GO:0003700">
    <property type="term" value="F:DNA-binding transcription factor activity"/>
    <property type="evidence" value="ECO:0007669"/>
    <property type="project" value="InterPro"/>
</dbReference>
<evidence type="ECO:0000256" key="3">
    <source>
        <dbReference type="ARBA" id="ARBA00023163"/>
    </source>
</evidence>
<evidence type="ECO:0000313" key="6">
    <source>
        <dbReference type="Proteomes" id="UP000199004"/>
    </source>
</evidence>
<dbReference type="SMART" id="SM00418">
    <property type="entry name" value="HTH_ARSR"/>
    <property type="match status" value="1"/>
</dbReference>
<keyword evidence="3" id="KW-0804">Transcription</keyword>
<keyword evidence="2" id="KW-0238">DNA-binding</keyword>
<dbReference type="Proteomes" id="UP000199004">
    <property type="component" value="Unassembled WGS sequence"/>
</dbReference>
<dbReference type="InterPro" id="IPR036388">
    <property type="entry name" value="WH-like_DNA-bd_sf"/>
</dbReference>
<dbReference type="AlphaFoldDB" id="A0A1G9X4E1"/>
<name>A0A1G9X4E1_9ACTN</name>
<dbReference type="NCBIfam" id="NF033788">
    <property type="entry name" value="HTH_metalloreg"/>
    <property type="match status" value="1"/>
</dbReference>
<keyword evidence="1" id="KW-0805">Transcription regulation</keyword>
<evidence type="ECO:0000256" key="2">
    <source>
        <dbReference type="ARBA" id="ARBA00023125"/>
    </source>
</evidence>
<dbReference type="PRINTS" id="PR00778">
    <property type="entry name" value="HTHARSR"/>
</dbReference>
<proteinExistence type="predicted"/>
<sequence>MTIALSHEDIFMCETMHMPEKSTTSVPLYQAKAEFFRTLGHPARIRILELLCERDHAVHELLEKIGGEPSSLSQQLAVLRRTSMVLSRRVGGEVVYSISVPEVRDLLLAARKILSGMLAAQAELSSELAQEGAEAAR</sequence>
<evidence type="ECO:0000256" key="1">
    <source>
        <dbReference type="ARBA" id="ARBA00023015"/>
    </source>
</evidence>
<dbReference type="InterPro" id="IPR036390">
    <property type="entry name" value="WH_DNA-bd_sf"/>
</dbReference>
<evidence type="ECO:0000313" key="5">
    <source>
        <dbReference type="EMBL" id="SDM91225.1"/>
    </source>
</evidence>
<protein>
    <submittedName>
        <fullName evidence="5">Transcriptional regulator, ArsR family</fullName>
    </submittedName>
</protein>
<dbReference type="InterPro" id="IPR001845">
    <property type="entry name" value="HTH_ArsR_DNA-bd_dom"/>
</dbReference>
<dbReference type="Gene3D" id="1.10.10.10">
    <property type="entry name" value="Winged helix-like DNA-binding domain superfamily/Winged helix DNA-binding domain"/>
    <property type="match status" value="1"/>
</dbReference>
<feature type="domain" description="HTH arsR-type" evidence="4">
    <location>
        <begin position="24"/>
        <end position="118"/>
    </location>
</feature>